<dbReference type="InterPro" id="IPR006175">
    <property type="entry name" value="YjgF/YER057c/UK114"/>
</dbReference>
<evidence type="ECO:0000313" key="3">
    <source>
        <dbReference type="Proteomes" id="UP000549971"/>
    </source>
</evidence>
<dbReference type="PANTHER" id="PTHR11803:SF58">
    <property type="entry name" value="PROTEIN HMF1-RELATED"/>
    <property type="match status" value="1"/>
</dbReference>
<dbReference type="RefSeq" id="WP_184795025.1">
    <property type="nucleotide sequence ID" value="NZ_JACHMY010000001.1"/>
</dbReference>
<evidence type="ECO:0000313" key="2">
    <source>
        <dbReference type="EMBL" id="MBB5835363.1"/>
    </source>
</evidence>
<dbReference type="GO" id="GO:0005829">
    <property type="term" value="C:cytosol"/>
    <property type="evidence" value="ECO:0007669"/>
    <property type="project" value="TreeGrafter"/>
</dbReference>
<dbReference type="SUPFAM" id="SSF55298">
    <property type="entry name" value="YjgF-like"/>
    <property type="match status" value="1"/>
</dbReference>
<gene>
    <name evidence="2" type="ORF">HDA39_002097</name>
</gene>
<dbReference type="PANTHER" id="PTHR11803">
    <property type="entry name" value="2-IMINOBUTANOATE/2-IMINOPROPANOATE DEAMINASE RIDA"/>
    <property type="match status" value="1"/>
</dbReference>
<proteinExistence type="inferred from homology"/>
<dbReference type="CDD" id="cd00448">
    <property type="entry name" value="YjgF_YER057c_UK114_family"/>
    <property type="match status" value="1"/>
</dbReference>
<dbReference type="Proteomes" id="UP000549971">
    <property type="component" value="Unassembled WGS sequence"/>
</dbReference>
<sequence>MPRQVITTPNAPASPLYSQDVKAGPHLILSGIVGMEPHTGKLAGDSIQAQTRQAFSNCQAILQAGEADLDDVLEVGILLTDPTDFAGLNEEYTRWFPTDPPARYVTKLGVDLPGLRVSIRTTAYVD</sequence>
<dbReference type="Pfam" id="PF01042">
    <property type="entry name" value="Ribonuc_L-PSP"/>
    <property type="match status" value="1"/>
</dbReference>
<keyword evidence="3" id="KW-1185">Reference proteome</keyword>
<comment type="similarity">
    <text evidence="1">Belongs to the RutC family.</text>
</comment>
<evidence type="ECO:0000256" key="1">
    <source>
        <dbReference type="ARBA" id="ARBA00010552"/>
    </source>
</evidence>
<comment type="caution">
    <text evidence="2">The sequence shown here is derived from an EMBL/GenBank/DDBJ whole genome shotgun (WGS) entry which is preliminary data.</text>
</comment>
<dbReference type="Gene3D" id="3.30.1330.40">
    <property type="entry name" value="RutC-like"/>
    <property type="match status" value="1"/>
</dbReference>
<name>A0A7W9J5P4_9ACTN</name>
<dbReference type="GO" id="GO:0120241">
    <property type="term" value="F:2-iminobutanoate/2-iminopropanoate deaminase"/>
    <property type="evidence" value="ECO:0007669"/>
    <property type="project" value="UniProtKB-EC"/>
</dbReference>
<dbReference type="InterPro" id="IPR035959">
    <property type="entry name" value="RutC-like_sf"/>
</dbReference>
<dbReference type="EC" id="3.5.99.10" evidence="2"/>
<dbReference type="AlphaFoldDB" id="A0A7W9J5P4"/>
<reference evidence="2 3" key="1">
    <citation type="submission" date="2020-08" db="EMBL/GenBank/DDBJ databases">
        <title>Sequencing the genomes of 1000 actinobacteria strains.</title>
        <authorList>
            <person name="Klenk H.-P."/>
        </authorList>
    </citation>
    <scope>NUCLEOTIDE SEQUENCE [LARGE SCALE GENOMIC DNA]</scope>
    <source>
        <strain evidence="2 3">DSM 28967</strain>
    </source>
</reference>
<organism evidence="2 3">
    <name type="scientific">Kribbella italica</name>
    <dbReference type="NCBI Taxonomy" id="1540520"/>
    <lineage>
        <taxon>Bacteria</taxon>
        <taxon>Bacillati</taxon>
        <taxon>Actinomycetota</taxon>
        <taxon>Actinomycetes</taxon>
        <taxon>Propionibacteriales</taxon>
        <taxon>Kribbellaceae</taxon>
        <taxon>Kribbella</taxon>
    </lineage>
</organism>
<keyword evidence="2" id="KW-0378">Hydrolase</keyword>
<accession>A0A7W9J5P4</accession>
<dbReference type="EMBL" id="JACHMY010000001">
    <property type="protein sequence ID" value="MBB5835363.1"/>
    <property type="molecule type" value="Genomic_DNA"/>
</dbReference>
<protein>
    <submittedName>
        <fullName evidence="2">2-iminobutanoate/2-iminopropanoate deaminase</fullName>
        <ecNumber evidence="2">3.5.99.10</ecNumber>
    </submittedName>
</protein>